<proteinExistence type="predicted"/>
<sequence length="141" mass="15989">MLVISIFIFVTSCWFIQADDIEEFYYKEIDNKYCVETKFVALDVPGDIPKLTLVIWSDGVKLYESPAMDVVPSGEHSYIIQSGNSLKIYKEFMNKVIPKCEGKIKAGDLSWFDNTPDDFTINSKVGGNPATLIWGFCHDDD</sequence>
<protein>
    <submittedName>
        <fullName evidence="2">Uncharacterized protein</fullName>
    </submittedName>
</protein>
<dbReference type="EMBL" id="JAAPAO010000038">
    <property type="protein sequence ID" value="KAF4676103.1"/>
    <property type="molecule type" value="Genomic_DNA"/>
</dbReference>
<name>A0A7J6MX17_PERCH</name>
<comment type="caution">
    <text evidence="2">The sequence shown here is derived from an EMBL/GenBank/DDBJ whole genome shotgun (WGS) entry which is preliminary data.</text>
</comment>
<accession>A0A7J6MX17</accession>
<evidence type="ECO:0000313" key="2">
    <source>
        <dbReference type="EMBL" id="KAF4676103.1"/>
    </source>
</evidence>
<evidence type="ECO:0000313" key="3">
    <source>
        <dbReference type="Proteomes" id="UP000591131"/>
    </source>
</evidence>
<dbReference type="AlphaFoldDB" id="A0A7J6MX17"/>
<evidence type="ECO:0000256" key="1">
    <source>
        <dbReference type="SAM" id="SignalP"/>
    </source>
</evidence>
<organism evidence="2 3">
    <name type="scientific">Perkinsus chesapeaki</name>
    <name type="common">Clam parasite</name>
    <name type="synonym">Perkinsus andrewsi</name>
    <dbReference type="NCBI Taxonomy" id="330153"/>
    <lineage>
        <taxon>Eukaryota</taxon>
        <taxon>Sar</taxon>
        <taxon>Alveolata</taxon>
        <taxon>Perkinsozoa</taxon>
        <taxon>Perkinsea</taxon>
        <taxon>Perkinsida</taxon>
        <taxon>Perkinsidae</taxon>
        <taxon>Perkinsus</taxon>
    </lineage>
</organism>
<keyword evidence="1" id="KW-0732">Signal</keyword>
<reference evidence="2 3" key="1">
    <citation type="submission" date="2020-04" db="EMBL/GenBank/DDBJ databases">
        <title>Perkinsus chesapeaki whole genome sequence.</title>
        <authorList>
            <person name="Bogema D.R."/>
        </authorList>
    </citation>
    <scope>NUCLEOTIDE SEQUENCE [LARGE SCALE GENOMIC DNA]</scope>
    <source>
        <strain evidence="2">ATCC PRA-425</strain>
    </source>
</reference>
<feature type="chain" id="PRO_5029763903" evidence="1">
    <location>
        <begin position="19"/>
        <end position="141"/>
    </location>
</feature>
<keyword evidence="3" id="KW-1185">Reference proteome</keyword>
<feature type="signal peptide" evidence="1">
    <location>
        <begin position="1"/>
        <end position="18"/>
    </location>
</feature>
<gene>
    <name evidence="2" type="ORF">FOL47_006711</name>
</gene>
<dbReference type="Proteomes" id="UP000591131">
    <property type="component" value="Unassembled WGS sequence"/>
</dbReference>